<keyword evidence="2" id="KW-0479">Metal-binding</keyword>
<dbReference type="Gene3D" id="3.30.70.20">
    <property type="match status" value="2"/>
</dbReference>
<dbReference type="GO" id="GO:0051539">
    <property type="term" value="F:4 iron, 4 sulfur cluster binding"/>
    <property type="evidence" value="ECO:0007669"/>
    <property type="project" value="UniProtKB-KW"/>
</dbReference>
<name>A0A0D2JXF3_9BACT</name>
<feature type="domain" description="4Fe-4S ferredoxin-type" evidence="7">
    <location>
        <begin position="153"/>
        <end position="182"/>
    </location>
</feature>
<feature type="compositionally biased region" description="Basic and acidic residues" evidence="6">
    <location>
        <begin position="223"/>
        <end position="235"/>
    </location>
</feature>
<dbReference type="GO" id="GO:0046872">
    <property type="term" value="F:metal ion binding"/>
    <property type="evidence" value="ECO:0007669"/>
    <property type="project" value="UniProtKB-KW"/>
</dbReference>
<evidence type="ECO:0000256" key="2">
    <source>
        <dbReference type="ARBA" id="ARBA00022723"/>
    </source>
</evidence>
<evidence type="ECO:0000256" key="3">
    <source>
        <dbReference type="ARBA" id="ARBA00023002"/>
    </source>
</evidence>
<evidence type="ECO:0000313" key="9">
    <source>
        <dbReference type="Proteomes" id="UP000032233"/>
    </source>
</evidence>
<keyword evidence="4" id="KW-0408">Iron</keyword>
<dbReference type="PROSITE" id="PS51379">
    <property type="entry name" value="4FE4S_FER_2"/>
    <property type="match status" value="2"/>
</dbReference>
<keyword evidence="9" id="KW-1185">Reference proteome</keyword>
<dbReference type="InterPro" id="IPR017896">
    <property type="entry name" value="4Fe4S_Fe-S-bd"/>
</dbReference>
<keyword evidence="5" id="KW-0411">Iron-sulfur</keyword>
<dbReference type="EMBL" id="AZAC01000011">
    <property type="protein sequence ID" value="KIX14270.1"/>
    <property type="molecule type" value="Genomic_DNA"/>
</dbReference>
<dbReference type="InterPro" id="IPR017900">
    <property type="entry name" value="4Fe4S_Fe_S_CS"/>
</dbReference>
<evidence type="ECO:0000313" key="8">
    <source>
        <dbReference type="EMBL" id="KIX14270.1"/>
    </source>
</evidence>
<dbReference type="PANTHER" id="PTHR24960:SF79">
    <property type="entry name" value="PHOTOSYSTEM I IRON-SULFUR CENTER"/>
    <property type="match status" value="1"/>
</dbReference>
<feature type="domain" description="4Fe-4S ferredoxin-type" evidence="7">
    <location>
        <begin position="183"/>
        <end position="214"/>
    </location>
</feature>
<reference evidence="8 9" key="1">
    <citation type="submission" date="2013-11" db="EMBL/GenBank/DDBJ databases">
        <title>Metagenomic analysis of a methanogenic consortium involved in long chain n-alkane degradation.</title>
        <authorList>
            <person name="Davidova I.A."/>
            <person name="Callaghan A.V."/>
            <person name="Wawrik B."/>
            <person name="Pruitt S."/>
            <person name="Marks C."/>
            <person name="Duncan K.E."/>
            <person name="Suflita J.M."/>
        </authorList>
    </citation>
    <scope>NUCLEOTIDE SEQUENCE [LARGE SCALE GENOMIC DNA]</scope>
    <source>
        <strain evidence="8 9">SPR</strain>
    </source>
</reference>
<evidence type="ECO:0000256" key="5">
    <source>
        <dbReference type="ARBA" id="ARBA00023014"/>
    </source>
</evidence>
<sequence length="235" mass="26149">MCSGRVDLEFILRAFSNGMDGVFIGGCRLGECNYITHGNYHALNTAMLAKRLLEHIGLDPDRLRIDFMSAGDGGLYTEFVDSFTSQVSELGPLGEKEGLDEIELKARLEAVRKLIPYIKVAKGKKLATQFSKREEYDELYTKEEIDQLFDEVVSYYIDPEKCQACGMCRKRCPVEAIVGAKKQVHVIDQDKCIKCGTCFEACPSKFSAVTKISGKPAPPPLPEDQREVIPRAKAG</sequence>
<dbReference type="InParanoid" id="A0A0D2JXF3"/>
<organism evidence="8 9">
    <name type="scientific">Dethiosulfatarculus sandiegensis</name>
    <dbReference type="NCBI Taxonomy" id="1429043"/>
    <lineage>
        <taxon>Bacteria</taxon>
        <taxon>Pseudomonadati</taxon>
        <taxon>Thermodesulfobacteriota</taxon>
        <taxon>Desulfarculia</taxon>
        <taxon>Desulfarculales</taxon>
        <taxon>Desulfarculaceae</taxon>
        <taxon>Dethiosulfatarculus</taxon>
    </lineage>
</organism>
<dbReference type="PANTHER" id="PTHR24960">
    <property type="entry name" value="PHOTOSYSTEM I IRON-SULFUR CENTER-RELATED"/>
    <property type="match status" value="1"/>
</dbReference>
<dbReference type="PROSITE" id="PS00198">
    <property type="entry name" value="4FE4S_FER_1"/>
    <property type="match status" value="1"/>
</dbReference>
<keyword evidence="3" id="KW-0560">Oxidoreductase</keyword>
<accession>A0A0D2JXF3</accession>
<gene>
    <name evidence="8" type="ORF">X474_10000</name>
</gene>
<evidence type="ECO:0000256" key="4">
    <source>
        <dbReference type="ARBA" id="ARBA00023004"/>
    </source>
</evidence>
<dbReference type="Pfam" id="PF14697">
    <property type="entry name" value="Fer4_21"/>
    <property type="match status" value="1"/>
</dbReference>
<comment type="caution">
    <text evidence="8">The sequence shown here is derived from an EMBL/GenBank/DDBJ whole genome shotgun (WGS) entry which is preliminary data.</text>
</comment>
<keyword evidence="1" id="KW-0004">4Fe-4S</keyword>
<protein>
    <submittedName>
        <fullName evidence="8">Iron-sulfur protein</fullName>
    </submittedName>
</protein>
<dbReference type="STRING" id="1429043.X474_10000"/>
<dbReference type="SUPFAM" id="SSF54862">
    <property type="entry name" value="4Fe-4S ferredoxins"/>
    <property type="match status" value="1"/>
</dbReference>
<dbReference type="InterPro" id="IPR003813">
    <property type="entry name" value="MvhD/FlpD"/>
</dbReference>
<dbReference type="GO" id="GO:0016491">
    <property type="term" value="F:oxidoreductase activity"/>
    <property type="evidence" value="ECO:0007669"/>
    <property type="project" value="UniProtKB-KW"/>
</dbReference>
<evidence type="ECO:0000256" key="6">
    <source>
        <dbReference type="SAM" id="MobiDB-lite"/>
    </source>
</evidence>
<evidence type="ECO:0000259" key="7">
    <source>
        <dbReference type="PROSITE" id="PS51379"/>
    </source>
</evidence>
<dbReference type="Pfam" id="PF02662">
    <property type="entry name" value="FlpD"/>
    <property type="match status" value="1"/>
</dbReference>
<proteinExistence type="predicted"/>
<evidence type="ECO:0000256" key="1">
    <source>
        <dbReference type="ARBA" id="ARBA00022485"/>
    </source>
</evidence>
<dbReference type="Proteomes" id="UP000032233">
    <property type="component" value="Unassembled WGS sequence"/>
</dbReference>
<dbReference type="AlphaFoldDB" id="A0A0D2JXF3"/>
<dbReference type="InterPro" id="IPR050157">
    <property type="entry name" value="PSI_iron-sulfur_center"/>
</dbReference>
<feature type="region of interest" description="Disordered" evidence="6">
    <location>
        <begin position="213"/>
        <end position="235"/>
    </location>
</feature>